<proteinExistence type="predicted"/>
<protein>
    <submittedName>
        <fullName evidence="3">Uncharacterized protein</fullName>
    </submittedName>
</protein>
<dbReference type="EMBL" id="CAJNDS010001169">
    <property type="protein sequence ID" value="CAE7250306.1"/>
    <property type="molecule type" value="Genomic_DNA"/>
</dbReference>
<evidence type="ECO:0000256" key="2">
    <source>
        <dbReference type="SAM" id="MobiDB-lite"/>
    </source>
</evidence>
<feature type="compositionally biased region" description="Basic and acidic residues" evidence="2">
    <location>
        <begin position="470"/>
        <end position="490"/>
    </location>
</feature>
<keyword evidence="1" id="KW-0175">Coiled coil</keyword>
<feature type="compositionally biased region" description="Polar residues" evidence="2">
    <location>
        <begin position="11"/>
        <end position="21"/>
    </location>
</feature>
<comment type="caution">
    <text evidence="3">The sequence shown here is derived from an EMBL/GenBank/DDBJ whole genome shotgun (WGS) entry which is preliminary data.</text>
</comment>
<keyword evidence="4" id="KW-1185">Reference proteome</keyword>
<sequence>MVPGADLGASTGVQGSDQMSNIRGEESSKYQEEVELNTQSAKTVEGAVSKLSGGTSFLQRRAEEPDKGYVLGLLKGIQVADTCIADIGDTQRSTSATGGAGCDGSGRLAAADGRAARLTKTRTELDESEKAVPIGPAFGYSIKDQETVLQNEVLQKSRLLAQSKLDLVEAQRVHDEEKEGMIQLVWLLYVMGPVFFWVSFRQVVLRSHAYLSCYFVEMRRFIGQESSADMMQMVADTKEDCAAKAAEFDVRKEDQDKERAALVEATGVLKEEEGGAKAANFLQVDSESHRAGEEKEVELVQHQTRDKAEGMGQAAEVRDLLLLWCLKLLWQLVFYVPLKWAVLGLVDAIESHQTEDAKRKSFCEVQMGNNQNSKAKTEGDLVRLKAREAFLESEVGATSKEVTELKAQAQAFTERLTKLEAARTKEKASYKASTKDRELTVQVVKKAKGIVESFYATKDPQGLVQVRDHQGHEPTEVAHAADEPKKEQKAPPETWTLGSSRKGGLGQSVIAMLDTIMWDFKKEQEDAEKAEQKADDSLDKIREDTKKLFDKKLEHVSRLLQEKARDAEELTQVKADSELKNTALTATTGALSKLDKECKDLLANFGKVAKERKRQILQLKDVADILSGATVGSRTGVKAGLLALESLQA</sequence>
<evidence type="ECO:0000313" key="4">
    <source>
        <dbReference type="Proteomes" id="UP000604046"/>
    </source>
</evidence>
<evidence type="ECO:0000256" key="1">
    <source>
        <dbReference type="SAM" id="Coils"/>
    </source>
</evidence>
<feature type="region of interest" description="Disordered" evidence="2">
    <location>
        <begin position="1"/>
        <end position="30"/>
    </location>
</feature>
<accession>A0A812M470</accession>
<gene>
    <name evidence="3" type="ORF">SNAT2548_LOCUS12274</name>
</gene>
<dbReference type="Proteomes" id="UP000604046">
    <property type="component" value="Unassembled WGS sequence"/>
</dbReference>
<feature type="region of interest" description="Disordered" evidence="2">
    <location>
        <begin position="470"/>
        <end position="501"/>
    </location>
</feature>
<feature type="coiled-coil region" evidence="1">
    <location>
        <begin position="520"/>
        <end position="580"/>
    </location>
</feature>
<dbReference type="AlphaFoldDB" id="A0A812M470"/>
<reference evidence="3" key="1">
    <citation type="submission" date="2021-02" db="EMBL/GenBank/DDBJ databases">
        <authorList>
            <person name="Dougan E. K."/>
            <person name="Rhodes N."/>
            <person name="Thang M."/>
            <person name="Chan C."/>
        </authorList>
    </citation>
    <scope>NUCLEOTIDE SEQUENCE</scope>
</reference>
<dbReference type="OrthoDB" id="445590at2759"/>
<evidence type="ECO:0000313" key="3">
    <source>
        <dbReference type="EMBL" id="CAE7250306.1"/>
    </source>
</evidence>
<organism evidence="3 4">
    <name type="scientific">Symbiodinium natans</name>
    <dbReference type="NCBI Taxonomy" id="878477"/>
    <lineage>
        <taxon>Eukaryota</taxon>
        <taxon>Sar</taxon>
        <taxon>Alveolata</taxon>
        <taxon>Dinophyceae</taxon>
        <taxon>Suessiales</taxon>
        <taxon>Symbiodiniaceae</taxon>
        <taxon>Symbiodinium</taxon>
    </lineage>
</organism>
<name>A0A812M470_9DINO</name>